<dbReference type="PROSITE" id="PS51029">
    <property type="entry name" value="MADF"/>
    <property type="match status" value="1"/>
</dbReference>
<dbReference type="InterPro" id="IPR006578">
    <property type="entry name" value="MADF-dom"/>
</dbReference>
<dbReference type="STRING" id="77166.U4UV54"/>
<dbReference type="PANTHER" id="PTHR12243:SF67">
    <property type="entry name" value="COREPRESSOR OF PANGOLIN, ISOFORM A-RELATED"/>
    <property type="match status" value="1"/>
</dbReference>
<evidence type="ECO:0000313" key="3">
    <source>
        <dbReference type="EMBL" id="ERL94075.1"/>
    </source>
</evidence>
<dbReference type="PANTHER" id="PTHR12243">
    <property type="entry name" value="MADF DOMAIN TRANSCRIPTION FACTOR"/>
    <property type="match status" value="1"/>
</dbReference>
<evidence type="ECO:0000259" key="2">
    <source>
        <dbReference type="PROSITE" id="PS51029"/>
    </source>
</evidence>
<reference evidence="3 4" key="1">
    <citation type="journal article" date="2013" name="Genome Biol.">
        <title>Draft genome of the mountain pine beetle, Dendroctonus ponderosae Hopkins, a major forest pest.</title>
        <authorList>
            <person name="Keeling C.I."/>
            <person name="Yuen M.M."/>
            <person name="Liao N.Y."/>
            <person name="Docking T.R."/>
            <person name="Chan S.K."/>
            <person name="Taylor G.A."/>
            <person name="Palmquist D.L."/>
            <person name="Jackman S.D."/>
            <person name="Nguyen A."/>
            <person name="Li M."/>
            <person name="Henderson H."/>
            <person name="Janes J.K."/>
            <person name="Zhao Y."/>
            <person name="Pandoh P."/>
            <person name="Moore R."/>
            <person name="Sperling F.A."/>
            <person name="Huber D.P."/>
            <person name="Birol I."/>
            <person name="Jones S.J."/>
            <person name="Bohlmann J."/>
        </authorList>
    </citation>
    <scope>NUCLEOTIDE SEQUENCE</scope>
</reference>
<proteinExistence type="predicted"/>
<dbReference type="AlphaFoldDB" id="U4UV54"/>
<protein>
    <recommendedName>
        <fullName evidence="2">MADF domain-containing protein</fullName>
    </recommendedName>
</protein>
<dbReference type="OrthoDB" id="8195830at2759"/>
<dbReference type="EMBL" id="KB632378">
    <property type="protein sequence ID" value="ERL94075.1"/>
    <property type="molecule type" value="Genomic_DNA"/>
</dbReference>
<evidence type="ECO:0000256" key="1">
    <source>
        <dbReference type="SAM" id="MobiDB-lite"/>
    </source>
</evidence>
<feature type="domain" description="MADF" evidence="2">
    <location>
        <begin position="16"/>
        <end position="102"/>
    </location>
</feature>
<sequence length="196" mass="22414">MAEQDNFIEDSDFSSLLIELIQNHEYLYNLGHKDYKNAKKKRDAWAKIAAALNASVDDCMKQWKGIRDKYTRQRRDGFRSGSSVGTRWPLHSKMSFFKRFSRPRKFRASKIMPSEPQASALDATARVETPRKAKKRKVGTEGTERVVIAKSIADGLKAPSSINLSFTEHLCHLLDAMTEEEAAAKRRQLITCFFPE</sequence>
<dbReference type="GO" id="GO:0006357">
    <property type="term" value="P:regulation of transcription by RNA polymerase II"/>
    <property type="evidence" value="ECO:0007669"/>
    <property type="project" value="TreeGrafter"/>
</dbReference>
<accession>U4UV54</accession>
<dbReference type="InterPro" id="IPR039353">
    <property type="entry name" value="TF_Adf1"/>
</dbReference>
<dbReference type="Proteomes" id="UP000030742">
    <property type="component" value="Unassembled WGS sequence"/>
</dbReference>
<dbReference type="GO" id="GO:0005634">
    <property type="term" value="C:nucleus"/>
    <property type="evidence" value="ECO:0007669"/>
    <property type="project" value="TreeGrafter"/>
</dbReference>
<gene>
    <name evidence="3" type="ORF">D910_11357</name>
</gene>
<dbReference type="Pfam" id="PF10545">
    <property type="entry name" value="MADF_DNA_bdg"/>
    <property type="match status" value="1"/>
</dbReference>
<dbReference type="GO" id="GO:0005667">
    <property type="term" value="C:transcription regulator complex"/>
    <property type="evidence" value="ECO:0007669"/>
    <property type="project" value="TreeGrafter"/>
</dbReference>
<evidence type="ECO:0000313" key="4">
    <source>
        <dbReference type="Proteomes" id="UP000030742"/>
    </source>
</evidence>
<feature type="region of interest" description="Disordered" evidence="1">
    <location>
        <begin position="117"/>
        <end position="139"/>
    </location>
</feature>
<organism evidence="3 4">
    <name type="scientific">Dendroctonus ponderosae</name>
    <name type="common">Mountain pine beetle</name>
    <dbReference type="NCBI Taxonomy" id="77166"/>
    <lineage>
        <taxon>Eukaryota</taxon>
        <taxon>Metazoa</taxon>
        <taxon>Ecdysozoa</taxon>
        <taxon>Arthropoda</taxon>
        <taxon>Hexapoda</taxon>
        <taxon>Insecta</taxon>
        <taxon>Pterygota</taxon>
        <taxon>Neoptera</taxon>
        <taxon>Endopterygota</taxon>
        <taxon>Coleoptera</taxon>
        <taxon>Polyphaga</taxon>
        <taxon>Cucujiformia</taxon>
        <taxon>Curculionidae</taxon>
        <taxon>Scolytinae</taxon>
        <taxon>Dendroctonus</taxon>
    </lineage>
</organism>
<name>U4UV54_DENPD</name>
<dbReference type="SMART" id="SM00595">
    <property type="entry name" value="MADF"/>
    <property type="match status" value="1"/>
</dbReference>